<organism evidence="6 7">
    <name type="scientific">Cryptosporidium xiaoi</name>
    <dbReference type="NCBI Taxonomy" id="659607"/>
    <lineage>
        <taxon>Eukaryota</taxon>
        <taxon>Sar</taxon>
        <taxon>Alveolata</taxon>
        <taxon>Apicomplexa</taxon>
        <taxon>Conoidasida</taxon>
        <taxon>Coccidia</taxon>
        <taxon>Eucoccidiorida</taxon>
        <taxon>Eimeriorina</taxon>
        <taxon>Cryptosporidiidae</taxon>
        <taxon>Cryptosporidium</taxon>
    </lineage>
</organism>
<reference evidence="6 7" key="1">
    <citation type="submission" date="2023-10" db="EMBL/GenBank/DDBJ databases">
        <title>Comparative genomics analysis reveals potential genetic determinants of host preference in Cryptosporidium xiaoi.</title>
        <authorList>
            <person name="Xiao L."/>
            <person name="Li J."/>
        </authorList>
    </citation>
    <scope>NUCLEOTIDE SEQUENCE [LARGE SCALE GENOMIC DNA]</scope>
    <source>
        <strain evidence="6 7">52996</strain>
    </source>
</reference>
<evidence type="ECO:0000259" key="4">
    <source>
        <dbReference type="Pfam" id="PF04118"/>
    </source>
</evidence>
<dbReference type="GO" id="GO:0005829">
    <property type="term" value="C:cytosol"/>
    <property type="evidence" value="ECO:0007669"/>
    <property type="project" value="GOC"/>
</dbReference>
<evidence type="ECO:0000256" key="2">
    <source>
        <dbReference type="ARBA" id="ARBA00022927"/>
    </source>
</evidence>
<dbReference type="GO" id="GO:0005768">
    <property type="term" value="C:endosome"/>
    <property type="evidence" value="ECO:0007669"/>
    <property type="project" value="TreeGrafter"/>
</dbReference>
<proteinExistence type="inferred from homology"/>
<evidence type="ECO:0000259" key="5">
    <source>
        <dbReference type="Pfam" id="PF24598"/>
    </source>
</evidence>
<accession>A0AAV9Y3B3</accession>
<evidence type="ECO:0000256" key="3">
    <source>
        <dbReference type="ARBA" id="ARBA00046326"/>
    </source>
</evidence>
<dbReference type="Pfam" id="PF24598">
    <property type="entry name" value="DOP1_C"/>
    <property type="match status" value="1"/>
</dbReference>
<dbReference type="InterPro" id="IPR056457">
    <property type="entry name" value="DOP1_C"/>
</dbReference>
<dbReference type="GO" id="GO:0005802">
    <property type="term" value="C:trans-Golgi network"/>
    <property type="evidence" value="ECO:0007669"/>
    <property type="project" value="TreeGrafter"/>
</dbReference>
<dbReference type="PANTHER" id="PTHR14042:SF24">
    <property type="entry name" value="PROTEIN DOPEY-1 HOMOLOG"/>
    <property type="match status" value="1"/>
</dbReference>
<dbReference type="Pfam" id="PF04118">
    <property type="entry name" value="Dopey_N"/>
    <property type="match status" value="1"/>
</dbReference>
<evidence type="ECO:0000256" key="1">
    <source>
        <dbReference type="ARBA" id="ARBA00022448"/>
    </source>
</evidence>
<evidence type="ECO:0000313" key="7">
    <source>
        <dbReference type="Proteomes" id="UP001311799"/>
    </source>
</evidence>
<protein>
    <recommendedName>
        <fullName evidence="8">Dopey N-terminal domain-containing protein</fullName>
    </recommendedName>
</protein>
<dbReference type="GO" id="GO:0015031">
    <property type="term" value="P:protein transport"/>
    <property type="evidence" value="ECO:0007669"/>
    <property type="project" value="UniProtKB-KW"/>
</dbReference>
<feature type="domain" description="DOP1-like C-terminal" evidence="5">
    <location>
        <begin position="1641"/>
        <end position="1841"/>
    </location>
</feature>
<sequence length="2011" mass="230948">MNDFSWSKNELKKYENEVSSILQSFEKAQEWADLSNCLQRLHRCISKEFYGVPGVPLKEIVSKRLAQCLNPSLPSGVHTKALETYGAIFEKIEKSELSLDLALYGSGLFPFFVHSSTQVKPIFLDLIERYFLPLGPSLLPCLSGLLVGLLPGVEDPKSECYERLMKTFQLISNDDCIGEKNFMSTLWLILLRTTHVRYSAFEVIMSKFQFNSSSLTDNELNFKKIQNLIPCNNLFIKALESCFHDENVYVKRYLMDFLIAHIPLKLDLNCSNSNREIIDDILPLESKILLLRKALRLLLLKEWSLTRRLIQWISNSKNSPNTSGEDIQVNDNSSIKFLNMAIIEEFLYSFSVIDQISVAETERAMRLWKSNSIKLSKQYSNFNISPVSVNLNTISTNILQPLKVISALFQEHSYCLKFTLPEILISLLVFSKKSVDKIPELKYNVVDECKSLLNSSNLPPNQFIDSIRKAFDQVLKKENSSINQEKSEILNPSVSLLHEIIIFYVDNIIDLGEGSKEALLDLFLANLLKEVMSITVNYNMENQDSVIFASLCLYILEKMKDVSDNDEVFDNDFSAITKAFVESIFKPLYLKSFHAEDIQYRKLLYSLLTSFCSSEVLRRVILKESKNTNLPPFDDFSIPIWLYNIYNRCVDYSIDINSNFQLNDYIVDDIFKCLEITIEIFFKTNFLIMNNSIPNCWVECINNIMNLLWVFFNPELSKFHKESTNSLIILEEWVNLNIDLLSKDLINSVNQNQSTLLRGNSILSQFFINHLSVYDNELKISNIRKLATFIKYSTNSVYKIPNEVTFLILEGLDSNLIQLRTISSVWVIQAIETPRLIFDHLLDELLNQDNFTSIDGDLRFNDEIDFRRLIYTLDRLITLISMENLNVIQIMVDTEIEKTHLSSIIGKYDIRDYFDVFIYVCLIFSTMESKNPFDFPIQRSAVNALNTILNKSSLLSNTFSILKKLTHFQKKLFKTTELITNHILSALQSSIVSKKMPLQITIIQLLQTILLIQRPRNVEESQKNSKKQLLINNDKLFPIIILGLQQTITSDDINAVDSIDLLEDVKLSPTNCYSYISSYSSPIKHYIDFCLSIIEELDSESLVQNTTSIIITLCLELVSSITLNNHNNIIQYFESIFRVLIHVIGVPSVSNTLFSSELDISQTGTGFVQSLFSWQKEEQTPVRKSVHISTINPLPTLINFPQDSGIEGISIESKKSIIKNTILTLFGTLVEALYYIHERDSNSDSKTSINSQIIQYSISIAFTLAWNASDAFVFSGIVCWSSINNQIIKTKTNYTKNLSIPTQNSRNVAIISIFQFDSILKLINLGTIFSISGEFLTYYWLKGSGSSDTQKISRSRSSENLNEKKRIPNYLVYFSRTFLKNNLTHCHYLWKESLVFHFLYTITVTYSFTIPEESIFLWNTISSLLNTFINKVKQPKSVLWFACLISTLDGCMASSKSIPSSFFLDKKLINIFEEKKLLKNLNNLIYMVLFLIHGNFSSKVSGAVQPQQYDKLPPLPPSIEAMLQSIEFSIPVNEQSSGETSKNVSECPKAVISDEPTLLFSYYSMGFLIMYNIEISYHSNTKRLLLMNVWGNSVVKSLNWVFQPLLKRNNDVANMLHKYFLMLHIDTFPYRIFHEYLSGIKKPVIDAINSQDFFRMDRRTFRCWINVVSRLVSHDITSISAAERVNIIDTYVPVQSMGIFSTRDAELQNVCGHIKRLAFLIFCCPKNTFQMQLSLILERLVENLKLAPEYPNSTEGNKINPNYILLAEQVILCLRVLLLKVQYQALMPLWPIVLTELIRIFRSKKHQRLVISAMKFVDLASLLDIPEFHLYQWIFVTDFLNTGGDSTEEKNNLKGENSFTESGDCEKNVKSKKIDTFSPFCRVVSENKGDSNSPLLGINMDVLNEAFQNGSQRYPLIHYHEKTNPEKNIAEIASYLDKNCLLNSIQSPKINNDKIIRSIEDDFLDFPENLLDLSTSSDPFSLFTTISNQKSQLKNDCMKYTQIQSYVSKKN</sequence>
<dbReference type="Proteomes" id="UP001311799">
    <property type="component" value="Unassembled WGS sequence"/>
</dbReference>
<name>A0AAV9Y3B3_9CRYT</name>
<dbReference type="InterPro" id="IPR007249">
    <property type="entry name" value="DOP1_N"/>
</dbReference>
<feature type="domain" description="DOP1 N-terminal" evidence="4">
    <location>
        <begin position="9"/>
        <end position="316"/>
    </location>
</feature>
<comment type="caution">
    <text evidence="6">The sequence shown here is derived from an EMBL/GenBank/DDBJ whole genome shotgun (WGS) entry which is preliminary data.</text>
</comment>
<dbReference type="GO" id="GO:0006895">
    <property type="term" value="P:Golgi to endosome transport"/>
    <property type="evidence" value="ECO:0007669"/>
    <property type="project" value="InterPro"/>
</dbReference>
<dbReference type="EMBL" id="JAWDEY010000002">
    <property type="protein sequence ID" value="KAK6591004.1"/>
    <property type="molecule type" value="Genomic_DNA"/>
</dbReference>
<gene>
    <name evidence="6" type="ORF">RS030_111782</name>
</gene>
<dbReference type="InterPro" id="IPR040314">
    <property type="entry name" value="DOP1"/>
</dbReference>
<keyword evidence="7" id="KW-1185">Reference proteome</keyword>
<comment type="similarity">
    <text evidence="3">Belongs to the DOP1 family.</text>
</comment>
<evidence type="ECO:0008006" key="8">
    <source>
        <dbReference type="Google" id="ProtNLM"/>
    </source>
</evidence>
<evidence type="ECO:0000313" key="6">
    <source>
        <dbReference type="EMBL" id="KAK6591004.1"/>
    </source>
</evidence>
<dbReference type="PANTHER" id="PTHR14042">
    <property type="entry name" value="DOPEY-RELATED"/>
    <property type="match status" value="1"/>
</dbReference>
<keyword evidence="1" id="KW-0813">Transport</keyword>
<keyword evidence="2" id="KW-0653">Protein transport</keyword>